<feature type="domain" description="WSC" evidence="7">
    <location>
        <begin position="419"/>
        <end position="517"/>
    </location>
</feature>
<evidence type="ECO:0000256" key="4">
    <source>
        <dbReference type="ARBA" id="ARBA00022989"/>
    </source>
</evidence>
<dbReference type="InterPro" id="IPR002889">
    <property type="entry name" value="WSC_carb-bd"/>
</dbReference>
<protein>
    <recommendedName>
        <fullName evidence="7">WSC domain-containing protein</fullName>
    </recommendedName>
</protein>
<reference evidence="8" key="1">
    <citation type="journal article" date="2021" name="Nat. Commun.">
        <title>Genetic determinants of endophytism in the Arabidopsis root mycobiome.</title>
        <authorList>
            <person name="Mesny F."/>
            <person name="Miyauchi S."/>
            <person name="Thiergart T."/>
            <person name="Pickel B."/>
            <person name="Atanasova L."/>
            <person name="Karlsson M."/>
            <person name="Huettel B."/>
            <person name="Barry K.W."/>
            <person name="Haridas S."/>
            <person name="Chen C."/>
            <person name="Bauer D."/>
            <person name="Andreopoulos W."/>
            <person name="Pangilinan J."/>
            <person name="LaButti K."/>
            <person name="Riley R."/>
            <person name="Lipzen A."/>
            <person name="Clum A."/>
            <person name="Drula E."/>
            <person name="Henrissat B."/>
            <person name="Kohler A."/>
            <person name="Grigoriev I.V."/>
            <person name="Martin F.M."/>
            <person name="Hacquard S."/>
        </authorList>
    </citation>
    <scope>NUCLEOTIDE SEQUENCE</scope>
    <source>
        <strain evidence="8">MPI-SDFR-AT-0120</strain>
    </source>
</reference>
<proteinExistence type="predicted"/>
<dbReference type="AlphaFoldDB" id="A0A8K0QWW2"/>
<evidence type="ECO:0000256" key="1">
    <source>
        <dbReference type="ARBA" id="ARBA00004167"/>
    </source>
</evidence>
<keyword evidence="9" id="KW-1185">Reference proteome</keyword>
<evidence type="ECO:0000313" key="9">
    <source>
        <dbReference type="Proteomes" id="UP000813461"/>
    </source>
</evidence>
<dbReference type="InterPro" id="IPR051836">
    <property type="entry name" value="Kremen_rcpt"/>
</dbReference>
<keyword evidence="3" id="KW-0732">Signal</keyword>
<dbReference type="EMBL" id="JAGMVJ010000022">
    <property type="protein sequence ID" value="KAH7073340.1"/>
    <property type="molecule type" value="Genomic_DNA"/>
</dbReference>
<dbReference type="PROSITE" id="PS51212">
    <property type="entry name" value="WSC"/>
    <property type="match status" value="4"/>
</dbReference>
<sequence>MVSPTLDRPQVLPKKRSTQCLHEALNTWDSIAFPTLNTVEPAREAFLQIHATDPIPFSDMGRNFRFVLAVLALLRPLGAEVIATPLRAEVIPSDVPIASPVSLLGYRMPAALANLFANNAQHEAGADSLRSAIPGDHFDAVSNQDKTVRSKRIPVGPLPIGPGPSGWDYHGCFTDSGSIKDSINLGFYWHAGAEPVYFAPAAMGADACTASCSLHRRYAFAALKGDICYCFDQEPASGNGQDICKEPCYGNEQEACGGGSEDDVRLTIYQRTPAYDIEPRPWKPEEEGGLGPAPTGWEYVGCYPLEPYGFYAVANGFSIQSATDDNFESSVEQCTTICNENGYWLHAGLHSNGCFCSSFLEITPDTRLNDDYCMAQCPHHGEQACGGVGYRDMFVSVYKQKLENALAPVDPVPNVGDNDWFYKGCYGTAEYIATAPDYADLNTEARAESCIQYCHDQNGYDLAGLLGGGCHCHSSEIFQHRQDLFVPIENCNFKCPGTSTEPCGGSTPPAEGDERPTFMTLYGRTVEETEDSPRPWPIIIPGTIYWELDGCYRSPNIFDTVPFQYRDDSAEVIDMSPEICIDICKRDNNWLYAAAYIDGTCMCTGTLPPESEILEDDSECDIICTPSNWPNELCSGPGEDGVPRVRFWRNALESARTEREEVRP</sequence>
<dbReference type="Proteomes" id="UP000813461">
    <property type="component" value="Unassembled WGS sequence"/>
</dbReference>
<dbReference type="OrthoDB" id="2019572at2759"/>
<feature type="domain" description="WSC" evidence="7">
    <location>
        <begin position="296"/>
        <end position="397"/>
    </location>
</feature>
<keyword evidence="4" id="KW-1133">Transmembrane helix</keyword>
<feature type="domain" description="WSC" evidence="7">
    <location>
        <begin position="545"/>
        <end position="646"/>
    </location>
</feature>
<comment type="caution">
    <text evidence="8">The sequence shown here is derived from an EMBL/GenBank/DDBJ whole genome shotgun (WGS) entry which is preliminary data.</text>
</comment>
<evidence type="ECO:0000256" key="6">
    <source>
        <dbReference type="ARBA" id="ARBA00023180"/>
    </source>
</evidence>
<evidence type="ECO:0000256" key="3">
    <source>
        <dbReference type="ARBA" id="ARBA00022729"/>
    </source>
</evidence>
<dbReference type="PANTHER" id="PTHR24269">
    <property type="entry name" value="KREMEN PROTEIN"/>
    <property type="match status" value="1"/>
</dbReference>
<gene>
    <name evidence="8" type="ORF">FB567DRAFT_633184</name>
</gene>
<evidence type="ECO:0000256" key="2">
    <source>
        <dbReference type="ARBA" id="ARBA00022692"/>
    </source>
</evidence>
<keyword evidence="6" id="KW-0325">Glycoprotein</keyword>
<dbReference type="Pfam" id="PF01822">
    <property type="entry name" value="WSC"/>
    <property type="match status" value="4"/>
</dbReference>
<keyword evidence="5" id="KW-0472">Membrane</keyword>
<evidence type="ECO:0000256" key="5">
    <source>
        <dbReference type="ARBA" id="ARBA00023136"/>
    </source>
</evidence>
<dbReference type="GO" id="GO:0005886">
    <property type="term" value="C:plasma membrane"/>
    <property type="evidence" value="ECO:0007669"/>
    <property type="project" value="TreeGrafter"/>
</dbReference>
<evidence type="ECO:0000313" key="8">
    <source>
        <dbReference type="EMBL" id="KAH7073340.1"/>
    </source>
</evidence>
<accession>A0A8K0QWW2</accession>
<organism evidence="8 9">
    <name type="scientific">Paraphoma chrysanthemicola</name>
    <dbReference type="NCBI Taxonomy" id="798071"/>
    <lineage>
        <taxon>Eukaryota</taxon>
        <taxon>Fungi</taxon>
        <taxon>Dikarya</taxon>
        <taxon>Ascomycota</taxon>
        <taxon>Pezizomycotina</taxon>
        <taxon>Dothideomycetes</taxon>
        <taxon>Pleosporomycetidae</taxon>
        <taxon>Pleosporales</taxon>
        <taxon>Pleosporineae</taxon>
        <taxon>Phaeosphaeriaceae</taxon>
        <taxon>Paraphoma</taxon>
    </lineage>
</organism>
<comment type="subcellular location">
    <subcellularLocation>
        <location evidence="1">Membrane</location>
        <topology evidence="1">Single-pass membrane protein</topology>
    </subcellularLocation>
</comment>
<feature type="domain" description="WSC" evidence="7">
    <location>
        <begin position="166"/>
        <end position="272"/>
    </location>
</feature>
<keyword evidence="2" id="KW-0812">Transmembrane</keyword>
<dbReference type="SMART" id="SM00321">
    <property type="entry name" value="WSC"/>
    <property type="match status" value="3"/>
</dbReference>
<name>A0A8K0QWW2_9PLEO</name>
<dbReference type="PANTHER" id="PTHR24269:SF16">
    <property type="entry name" value="PROTEIN SLG1"/>
    <property type="match status" value="1"/>
</dbReference>
<evidence type="ECO:0000259" key="7">
    <source>
        <dbReference type="PROSITE" id="PS51212"/>
    </source>
</evidence>